<evidence type="ECO:0000256" key="5">
    <source>
        <dbReference type="ARBA" id="ARBA00023157"/>
    </source>
</evidence>
<dbReference type="GO" id="GO:0005112">
    <property type="term" value="F:Notch binding"/>
    <property type="evidence" value="ECO:0007669"/>
    <property type="project" value="TreeGrafter"/>
</dbReference>
<keyword evidence="13" id="KW-1185">Reference proteome</keyword>
<dbReference type="PANTHER" id="PTHR24044">
    <property type="entry name" value="NOTCH LIGAND FAMILY MEMBER"/>
    <property type="match status" value="1"/>
</dbReference>
<keyword evidence="8" id="KW-0472">Membrane</keyword>
<feature type="disulfide bond" evidence="6">
    <location>
        <begin position="523"/>
        <end position="532"/>
    </location>
</feature>
<evidence type="ECO:0000256" key="3">
    <source>
        <dbReference type="ARBA" id="ARBA00022729"/>
    </source>
</evidence>
<evidence type="ECO:0000256" key="7">
    <source>
        <dbReference type="PROSITE-ProRule" id="PRU00377"/>
    </source>
</evidence>
<name>A0A177AYF2_9BILA</name>
<dbReference type="Gene3D" id="2.10.25.140">
    <property type="match status" value="2"/>
</dbReference>
<dbReference type="CDD" id="cd00054">
    <property type="entry name" value="EGF_CA"/>
    <property type="match status" value="2"/>
</dbReference>
<dbReference type="PANTHER" id="PTHR24044:SF420">
    <property type="entry name" value="DELTA AND NOTCH-LIKE EPIDERMAL GROWTH FACTOR-RELATED RECEPTOR ISOFORM X1"/>
    <property type="match status" value="1"/>
</dbReference>
<organism evidence="12 13">
    <name type="scientific">Intoshia linei</name>
    <dbReference type="NCBI Taxonomy" id="1819745"/>
    <lineage>
        <taxon>Eukaryota</taxon>
        <taxon>Metazoa</taxon>
        <taxon>Spiralia</taxon>
        <taxon>Lophotrochozoa</taxon>
        <taxon>Mesozoa</taxon>
        <taxon>Orthonectida</taxon>
        <taxon>Rhopaluridae</taxon>
        <taxon>Intoshia</taxon>
    </lineage>
</organism>
<dbReference type="SMART" id="SM00051">
    <property type="entry name" value="DSL"/>
    <property type="match status" value="2"/>
</dbReference>
<comment type="function">
    <text evidence="8">Putative Notch ligand involved in the mediation of Notch signaling.</text>
</comment>
<dbReference type="Gene3D" id="3.40.50.410">
    <property type="entry name" value="von Willebrand factor, type A domain"/>
    <property type="match status" value="1"/>
</dbReference>
<protein>
    <recommendedName>
        <fullName evidence="8">Delta-like protein</fullName>
    </recommendedName>
</protein>
<reference evidence="12 13" key="1">
    <citation type="submission" date="2016-04" db="EMBL/GenBank/DDBJ databases">
        <title>The genome of Intoshia linei affirms orthonectids as highly simplified spiralians.</title>
        <authorList>
            <person name="Mikhailov K.V."/>
            <person name="Slusarev G.S."/>
            <person name="Nikitin M.A."/>
            <person name="Logacheva M.D."/>
            <person name="Penin A."/>
            <person name="Aleoshin V."/>
            <person name="Panchin Y.V."/>
        </authorList>
    </citation>
    <scope>NUCLEOTIDE SEQUENCE [LARGE SCALE GENOMIC DNA]</scope>
    <source>
        <strain evidence="12">Intl2013</strain>
        <tissue evidence="12">Whole animal</tissue>
    </source>
</reference>
<dbReference type="PROSITE" id="PS00022">
    <property type="entry name" value="EGF_1"/>
    <property type="match status" value="2"/>
</dbReference>
<dbReference type="SUPFAM" id="SSF53300">
    <property type="entry name" value="vWA-like"/>
    <property type="match status" value="1"/>
</dbReference>
<dbReference type="AlphaFoldDB" id="A0A177AYF2"/>
<feature type="disulfide bond" evidence="7">
    <location>
        <begin position="581"/>
        <end position="590"/>
    </location>
</feature>
<dbReference type="PROSITE" id="PS01186">
    <property type="entry name" value="EGF_2"/>
    <property type="match status" value="2"/>
</dbReference>
<dbReference type="Proteomes" id="UP000078046">
    <property type="component" value="Unassembled WGS sequence"/>
</dbReference>
<dbReference type="SMART" id="SM00179">
    <property type="entry name" value="EGF_CA"/>
    <property type="match status" value="2"/>
</dbReference>
<dbReference type="FunFam" id="2.10.25.140:FF:000001">
    <property type="entry name" value="Delta-like protein"/>
    <property type="match status" value="1"/>
</dbReference>
<keyword evidence="8" id="KW-1133">Transmembrane helix</keyword>
<feature type="domain" description="EGF-like" evidence="9">
    <location>
        <begin position="672"/>
        <end position="708"/>
    </location>
</feature>
<dbReference type="FunFam" id="2.10.25.10:FF:000066">
    <property type="entry name" value="FAT atypical cadherin 4"/>
    <property type="match status" value="1"/>
</dbReference>
<dbReference type="PROSITE" id="PS50234">
    <property type="entry name" value="VWFA"/>
    <property type="match status" value="1"/>
</dbReference>
<dbReference type="PROSITE" id="PS50026">
    <property type="entry name" value="EGF_3"/>
    <property type="match status" value="2"/>
</dbReference>
<feature type="non-terminal residue" evidence="12">
    <location>
        <position position="1"/>
    </location>
</feature>
<keyword evidence="3 8" id="KW-0732">Signal</keyword>
<dbReference type="InterPro" id="IPR001881">
    <property type="entry name" value="EGF-like_Ca-bd_dom"/>
</dbReference>
<gene>
    <name evidence="12" type="ORF">A3Q56_05849</name>
</gene>
<evidence type="ECO:0000256" key="4">
    <source>
        <dbReference type="ARBA" id="ARBA00022737"/>
    </source>
</evidence>
<dbReference type="SMART" id="SM00327">
    <property type="entry name" value="VWA"/>
    <property type="match status" value="1"/>
</dbReference>
<keyword evidence="2 6" id="KW-0245">EGF-like domain</keyword>
<feature type="disulfide bond" evidence="7">
    <location>
        <begin position="166"/>
        <end position="175"/>
    </location>
</feature>
<evidence type="ECO:0000256" key="1">
    <source>
        <dbReference type="ARBA" id="ARBA00022473"/>
    </source>
</evidence>
<dbReference type="InterPro" id="IPR000742">
    <property type="entry name" value="EGF"/>
</dbReference>
<feature type="disulfide bond" evidence="7">
    <location>
        <begin position="594"/>
        <end position="606"/>
    </location>
</feature>
<evidence type="ECO:0000256" key="6">
    <source>
        <dbReference type="PROSITE-ProRule" id="PRU00076"/>
    </source>
</evidence>
<feature type="disulfide bond" evidence="7">
    <location>
        <begin position="615"/>
        <end position="624"/>
    </location>
</feature>
<dbReference type="OrthoDB" id="6155533at2759"/>
<feature type="domain" description="DSL" evidence="11">
    <location>
        <begin position="164"/>
        <end position="208"/>
    </location>
</feature>
<dbReference type="Pfam" id="PF00008">
    <property type="entry name" value="EGF"/>
    <property type="match status" value="1"/>
</dbReference>
<evidence type="ECO:0000256" key="8">
    <source>
        <dbReference type="RuleBase" id="RU280815"/>
    </source>
</evidence>
<feature type="disulfide bond" evidence="6">
    <location>
        <begin position="502"/>
        <end position="512"/>
    </location>
</feature>
<evidence type="ECO:0000256" key="2">
    <source>
        <dbReference type="ARBA" id="ARBA00022536"/>
    </source>
</evidence>
<evidence type="ECO:0000313" key="12">
    <source>
        <dbReference type="EMBL" id="OAF66441.1"/>
    </source>
</evidence>
<dbReference type="EMBL" id="LWCA01000932">
    <property type="protein sequence ID" value="OAF66441.1"/>
    <property type="molecule type" value="Genomic_DNA"/>
</dbReference>
<dbReference type="PROSITE" id="PS51051">
    <property type="entry name" value="DSL"/>
    <property type="match status" value="2"/>
</dbReference>
<feature type="disulfide bond" evidence="6">
    <location>
        <begin position="698"/>
        <end position="707"/>
    </location>
</feature>
<comment type="caution">
    <text evidence="6">Lacks conserved residue(s) required for the propagation of feature annotation.</text>
</comment>
<dbReference type="GO" id="GO:0016020">
    <property type="term" value="C:membrane"/>
    <property type="evidence" value="ECO:0007669"/>
    <property type="project" value="UniProtKB-SubCell"/>
</dbReference>
<dbReference type="InterPro" id="IPR050906">
    <property type="entry name" value="Notch_signaling"/>
</dbReference>
<evidence type="ECO:0000259" key="11">
    <source>
        <dbReference type="PROSITE" id="PS51051"/>
    </source>
</evidence>
<dbReference type="InterPro" id="IPR002035">
    <property type="entry name" value="VWF_A"/>
</dbReference>
<feature type="disulfide bond" evidence="7">
    <location>
        <begin position="199"/>
        <end position="208"/>
    </location>
</feature>
<feature type="domain" description="DSL" evidence="11">
    <location>
        <begin position="579"/>
        <end position="624"/>
    </location>
</feature>
<dbReference type="InterPro" id="IPR001774">
    <property type="entry name" value="DSL"/>
</dbReference>
<dbReference type="Pfam" id="PF00092">
    <property type="entry name" value="VWA"/>
    <property type="match status" value="1"/>
</dbReference>
<dbReference type="SUPFAM" id="SSF57196">
    <property type="entry name" value="EGF/Laminin"/>
    <property type="match status" value="3"/>
</dbReference>
<comment type="caution">
    <text evidence="12">The sequence shown here is derived from an EMBL/GenBank/DDBJ whole genome shotgun (WGS) entry which is preliminary data.</text>
</comment>
<keyword evidence="5 6" id="KW-1015">Disulfide bond</keyword>
<evidence type="ECO:0000259" key="10">
    <source>
        <dbReference type="PROSITE" id="PS50234"/>
    </source>
</evidence>
<keyword evidence="1 8" id="KW-0217">Developmental protein</keyword>
<evidence type="ECO:0000259" key="9">
    <source>
        <dbReference type="PROSITE" id="PS50026"/>
    </source>
</evidence>
<dbReference type="CDD" id="cd00198">
    <property type="entry name" value="vWFA"/>
    <property type="match status" value="1"/>
</dbReference>
<proteinExistence type="predicted"/>
<dbReference type="Gene3D" id="2.10.25.10">
    <property type="entry name" value="Laminin"/>
    <property type="match status" value="3"/>
</dbReference>
<sequence length="740" mass="85248">FVTLAEEYSNIQIRIKLLNYDNKNGLKADGQCCRLSNCDDIDVCRFKFYFALTESYTLLKDDMKQTQYTLGPTEELLNYIDFRKELLYREDLEIDFKMHFKLMNSIILTIGVFNINNEDENEVVDNLFLDLTPFVWLNRPMEDHILAAYGLRNETSHLQFVMETKCQDNYYGPKCKIYCKDVNDVSGHYNCDANGSKICLDNWNGENCNSQTDKICPFYNQEFLCNRWQIDLLIDSSGSVQEYGDDISKSWGYYQQLARQIVTTLPSRKPSVQWALSAFGTKLDIVKSFSEYDHKNILISTAIEEVIFLNEETNIGLALNETRYNIFGNFKYDYSPDPHKNIVLNESIPNVLIIITDGEKPYDIEKANREADIIKMNQNLIVIVIKSTIFDLHPNGYPVFWKNLATDPSLVISFDSLEDFAQSENVKKEIQKIFNRICGIDNSLNPVNSRLIFEKYISKISTIIFNPCQNNGQCLRYSDRSDDTKCACPGDYYGEFCSHHVCKDNPCINGTCQPNNGTYQCICNFGFFGRHCSITRDDINFCQNIEKCDMTKCRITAYGYFDCECNLEGYEIANYGCRLPCPDNFYGLKCDIYCIPSDTCDGHYKCDGNSGEKICLESWTGENCEIKTPDYQNSKDLDKHCSENTICFNGGYCYDQGCCCRDNFKGEYCEIYLKICKDDTCKNNGVCIELQSQYYCKCLPGWIGKNCEKINPDTEKEILIEKEQVGAEQLQKSILQLLNL</sequence>
<dbReference type="Pfam" id="PF01414">
    <property type="entry name" value="DSL"/>
    <property type="match status" value="2"/>
</dbReference>
<feature type="disulfide bond" evidence="7">
    <location>
        <begin position="179"/>
        <end position="191"/>
    </location>
</feature>
<evidence type="ECO:0000313" key="13">
    <source>
        <dbReference type="Proteomes" id="UP000078046"/>
    </source>
</evidence>
<comment type="subcellular location">
    <subcellularLocation>
        <location evidence="8">Membrane</location>
        <topology evidence="8">Single-pass type I membrane protein</topology>
    </subcellularLocation>
</comment>
<dbReference type="GO" id="GO:0005509">
    <property type="term" value="F:calcium ion binding"/>
    <property type="evidence" value="ECO:0007669"/>
    <property type="project" value="InterPro"/>
</dbReference>
<feature type="domain" description="VWFA" evidence="10">
    <location>
        <begin position="229"/>
        <end position="437"/>
    </location>
</feature>
<keyword evidence="4 8" id="KW-0677">Repeat</keyword>
<keyword evidence="8" id="KW-0812">Transmembrane</keyword>
<accession>A0A177AYF2</accession>
<dbReference type="InterPro" id="IPR036465">
    <property type="entry name" value="vWFA_dom_sf"/>
</dbReference>
<dbReference type="SMART" id="SM00181">
    <property type="entry name" value="EGF"/>
    <property type="match status" value="4"/>
</dbReference>
<feature type="domain" description="EGF-like" evidence="9">
    <location>
        <begin position="498"/>
        <end position="533"/>
    </location>
</feature>
<dbReference type="GO" id="GO:0007154">
    <property type="term" value="P:cell communication"/>
    <property type="evidence" value="ECO:0007669"/>
    <property type="project" value="InterPro"/>
</dbReference>